<dbReference type="RefSeq" id="WP_114127912.1">
    <property type="nucleotide sequence ID" value="NZ_QOUI01000012.1"/>
</dbReference>
<evidence type="ECO:0000313" key="10">
    <source>
        <dbReference type="EMBL" id="RCK68351.1"/>
    </source>
</evidence>
<evidence type="ECO:0000256" key="4">
    <source>
        <dbReference type="ARBA" id="ARBA00022692"/>
    </source>
</evidence>
<feature type="transmembrane region" description="Helical" evidence="7">
    <location>
        <begin position="41"/>
        <end position="59"/>
    </location>
</feature>
<evidence type="ECO:0000259" key="9">
    <source>
        <dbReference type="PROSITE" id="PS50928"/>
    </source>
</evidence>
<dbReference type="Pfam" id="PF00528">
    <property type="entry name" value="BPD_transp_1"/>
    <property type="match status" value="1"/>
</dbReference>
<dbReference type="AlphaFoldDB" id="A0A367YTP6"/>
<feature type="transmembrane region" description="Helical" evidence="7">
    <location>
        <begin position="101"/>
        <end position="121"/>
    </location>
</feature>
<accession>A0A367YTP6</accession>
<keyword evidence="4 7" id="KW-0812">Transmembrane</keyword>
<feature type="compositionally biased region" description="Low complexity" evidence="8">
    <location>
        <begin position="1"/>
        <end position="18"/>
    </location>
</feature>
<reference evidence="10 11" key="1">
    <citation type="submission" date="2018-07" db="EMBL/GenBank/DDBJ databases">
        <title>Desertimonas flava gen. nov. sp. nov.</title>
        <authorList>
            <person name="Liu S."/>
        </authorList>
    </citation>
    <scope>NUCLEOTIDE SEQUENCE [LARGE SCALE GENOMIC DNA]</scope>
    <source>
        <strain evidence="10 11">16Sb5-5</strain>
    </source>
</reference>
<evidence type="ECO:0000256" key="8">
    <source>
        <dbReference type="SAM" id="MobiDB-lite"/>
    </source>
</evidence>
<keyword evidence="5 7" id="KW-1133">Transmembrane helix</keyword>
<gene>
    <name evidence="10" type="ORF">DT076_17080</name>
</gene>
<dbReference type="InterPro" id="IPR035906">
    <property type="entry name" value="MetI-like_sf"/>
</dbReference>
<comment type="subcellular location">
    <subcellularLocation>
        <location evidence="1 7">Cell membrane</location>
        <topology evidence="1 7">Multi-pass membrane protein</topology>
    </subcellularLocation>
</comment>
<feature type="region of interest" description="Disordered" evidence="8">
    <location>
        <begin position="1"/>
        <end position="23"/>
    </location>
</feature>
<dbReference type="SUPFAM" id="SSF161098">
    <property type="entry name" value="MetI-like"/>
    <property type="match status" value="1"/>
</dbReference>
<evidence type="ECO:0000256" key="7">
    <source>
        <dbReference type="RuleBase" id="RU363032"/>
    </source>
</evidence>
<protein>
    <submittedName>
        <fullName evidence="10">Sugar ABC transporter permease</fullName>
    </submittedName>
</protein>
<dbReference type="InterPro" id="IPR051393">
    <property type="entry name" value="ABC_transporter_permease"/>
</dbReference>
<evidence type="ECO:0000256" key="3">
    <source>
        <dbReference type="ARBA" id="ARBA00022475"/>
    </source>
</evidence>
<evidence type="ECO:0000313" key="11">
    <source>
        <dbReference type="Proteomes" id="UP000252770"/>
    </source>
</evidence>
<comment type="similarity">
    <text evidence="7">Belongs to the binding-protein-dependent transport system permease family.</text>
</comment>
<evidence type="ECO:0000256" key="6">
    <source>
        <dbReference type="ARBA" id="ARBA00023136"/>
    </source>
</evidence>
<feature type="transmembrane region" description="Helical" evidence="7">
    <location>
        <begin position="133"/>
        <end position="154"/>
    </location>
</feature>
<feature type="transmembrane region" description="Helical" evidence="7">
    <location>
        <begin position="239"/>
        <end position="257"/>
    </location>
</feature>
<dbReference type="EMBL" id="QOUI01000012">
    <property type="protein sequence ID" value="RCK68351.1"/>
    <property type="molecule type" value="Genomic_DNA"/>
</dbReference>
<keyword evidence="2 7" id="KW-0813">Transport</keyword>
<sequence length="319" mass="34755">MTTTTTPPATGTTTAAGPAPQPSRRTGAVARWLRHGGLSTLVFFLPLLLCFGLFSWWPIARSLLLSLQQTNFLTSRWVGLANFERVLADPLLLTALGNTTWFTVLALVIGFPVPVVLAVLIAELRRARAIASVLVYLPVVFPPVVAVLLWKTFYAPGAEGLFNTVLGWVGLGPFAWLNNGDMAMPAIVVQATWATFGTATIIYLATLMGIQTELYEAAETDGAGIWSRLWNVTLPQMRGVMLVMALLQIIGTFQVFTEPYVMTGGGPENRTLTLLMLIYRYAFVAGDYGRATALSLLLALVLAVLSAVYLWVTRRWSTS</sequence>
<dbReference type="Gene3D" id="1.10.3720.10">
    <property type="entry name" value="MetI-like"/>
    <property type="match status" value="1"/>
</dbReference>
<evidence type="ECO:0000256" key="5">
    <source>
        <dbReference type="ARBA" id="ARBA00022989"/>
    </source>
</evidence>
<feature type="transmembrane region" description="Helical" evidence="7">
    <location>
        <begin position="184"/>
        <end position="205"/>
    </location>
</feature>
<dbReference type="InterPro" id="IPR000515">
    <property type="entry name" value="MetI-like"/>
</dbReference>
<organism evidence="10 11">
    <name type="scientific">Desertihabitans brevis</name>
    <dbReference type="NCBI Taxonomy" id="2268447"/>
    <lineage>
        <taxon>Bacteria</taxon>
        <taxon>Bacillati</taxon>
        <taxon>Actinomycetota</taxon>
        <taxon>Actinomycetes</taxon>
        <taxon>Propionibacteriales</taxon>
        <taxon>Propionibacteriaceae</taxon>
        <taxon>Desertihabitans</taxon>
    </lineage>
</organism>
<feature type="domain" description="ABC transmembrane type-1" evidence="9">
    <location>
        <begin position="96"/>
        <end position="309"/>
    </location>
</feature>
<dbReference type="GO" id="GO:0055085">
    <property type="term" value="P:transmembrane transport"/>
    <property type="evidence" value="ECO:0007669"/>
    <property type="project" value="InterPro"/>
</dbReference>
<evidence type="ECO:0000256" key="2">
    <source>
        <dbReference type="ARBA" id="ARBA00022448"/>
    </source>
</evidence>
<comment type="caution">
    <text evidence="10">The sequence shown here is derived from an EMBL/GenBank/DDBJ whole genome shotgun (WGS) entry which is preliminary data.</text>
</comment>
<feature type="transmembrane region" description="Helical" evidence="7">
    <location>
        <begin position="292"/>
        <end position="312"/>
    </location>
</feature>
<keyword evidence="6 7" id="KW-0472">Membrane</keyword>
<dbReference type="PANTHER" id="PTHR30193:SF41">
    <property type="entry name" value="DIACETYLCHITOBIOSE UPTAKE SYSTEM PERMEASE PROTEIN NGCF"/>
    <property type="match status" value="1"/>
</dbReference>
<evidence type="ECO:0000256" key="1">
    <source>
        <dbReference type="ARBA" id="ARBA00004651"/>
    </source>
</evidence>
<dbReference type="CDD" id="cd06261">
    <property type="entry name" value="TM_PBP2"/>
    <property type="match status" value="1"/>
</dbReference>
<dbReference type="Proteomes" id="UP000252770">
    <property type="component" value="Unassembled WGS sequence"/>
</dbReference>
<keyword evidence="3" id="KW-1003">Cell membrane</keyword>
<dbReference type="PANTHER" id="PTHR30193">
    <property type="entry name" value="ABC TRANSPORTER PERMEASE PROTEIN"/>
    <property type="match status" value="1"/>
</dbReference>
<proteinExistence type="inferred from homology"/>
<keyword evidence="11" id="KW-1185">Reference proteome</keyword>
<dbReference type="GO" id="GO:0005886">
    <property type="term" value="C:plasma membrane"/>
    <property type="evidence" value="ECO:0007669"/>
    <property type="project" value="UniProtKB-SubCell"/>
</dbReference>
<dbReference type="PROSITE" id="PS50928">
    <property type="entry name" value="ABC_TM1"/>
    <property type="match status" value="1"/>
</dbReference>
<name>A0A367YTP6_9ACTN</name>